<protein>
    <submittedName>
        <fullName evidence="1">Uncharacterized protein</fullName>
    </submittedName>
</protein>
<sequence>MGRALQQRVDYSENKNFYRGSTAFEDHNDDGEDTDEYFKDYDDVVIKNKINHVNDEKKNEDVEKYFLQLFRNITIRSHIWCFIHQPLIPGKKYKDIHSI</sequence>
<gene>
    <name evidence="1" type="ORF">CYY_006365</name>
</gene>
<evidence type="ECO:0000313" key="2">
    <source>
        <dbReference type="Proteomes" id="UP000695562"/>
    </source>
</evidence>
<feature type="non-terminal residue" evidence="1">
    <location>
        <position position="99"/>
    </location>
</feature>
<name>A0A8J4URJ7_9MYCE</name>
<evidence type="ECO:0000313" key="1">
    <source>
        <dbReference type="EMBL" id="KAF2072331.1"/>
    </source>
</evidence>
<organism evidence="1 2">
    <name type="scientific">Polysphondylium violaceum</name>
    <dbReference type="NCBI Taxonomy" id="133409"/>
    <lineage>
        <taxon>Eukaryota</taxon>
        <taxon>Amoebozoa</taxon>
        <taxon>Evosea</taxon>
        <taxon>Eumycetozoa</taxon>
        <taxon>Dictyostelia</taxon>
        <taxon>Dictyosteliales</taxon>
        <taxon>Dictyosteliaceae</taxon>
        <taxon>Polysphondylium</taxon>
    </lineage>
</organism>
<comment type="caution">
    <text evidence="1">The sequence shown here is derived from an EMBL/GenBank/DDBJ whole genome shotgun (WGS) entry which is preliminary data.</text>
</comment>
<dbReference type="EMBL" id="AJWJ01000290">
    <property type="protein sequence ID" value="KAF2072331.1"/>
    <property type="molecule type" value="Genomic_DNA"/>
</dbReference>
<keyword evidence="2" id="KW-1185">Reference proteome</keyword>
<dbReference type="Proteomes" id="UP000695562">
    <property type="component" value="Unassembled WGS sequence"/>
</dbReference>
<proteinExistence type="predicted"/>
<dbReference type="AlphaFoldDB" id="A0A8J4URJ7"/>
<accession>A0A8J4URJ7</accession>
<reference evidence="1" key="1">
    <citation type="submission" date="2020-01" db="EMBL/GenBank/DDBJ databases">
        <title>Development of genomics and gene disruption for Polysphondylium violaceum indicates a role for the polyketide synthase stlB in stalk morphogenesis.</title>
        <authorList>
            <person name="Narita B."/>
            <person name="Kawabe Y."/>
            <person name="Kin K."/>
            <person name="Saito T."/>
            <person name="Gibbs R."/>
            <person name="Kuspa A."/>
            <person name="Muzny D."/>
            <person name="Queller D."/>
            <person name="Richards S."/>
            <person name="Strassman J."/>
            <person name="Sucgang R."/>
            <person name="Worley K."/>
            <person name="Schaap P."/>
        </authorList>
    </citation>
    <scope>NUCLEOTIDE SEQUENCE</scope>
    <source>
        <strain evidence="1">QSvi11</strain>
    </source>
</reference>